<proteinExistence type="predicted"/>
<reference evidence="1 2" key="1">
    <citation type="journal article" date="2022" name="Genome Biol. Evol.">
        <title>The Spruce Budworm Genome: Reconstructing the Evolutionary History of Antifreeze Proteins.</title>
        <authorList>
            <person name="Beliveau C."/>
            <person name="Gagne P."/>
            <person name="Picq S."/>
            <person name="Vernygora O."/>
            <person name="Keeling C.I."/>
            <person name="Pinkney K."/>
            <person name="Doucet D."/>
            <person name="Wen F."/>
            <person name="Johnston J.S."/>
            <person name="Maaroufi H."/>
            <person name="Boyle B."/>
            <person name="Laroche J."/>
            <person name="Dewar K."/>
            <person name="Juretic N."/>
            <person name="Blackburn G."/>
            <person name="Nisole A."/>
            <person name="Brunet B."/>
            <person name="Brandao M."/>
            <person name="Lumley L."/>
            <person name="Duan J."/>
            <person name="Quan G."/>
            <person name="Lucarotti C.J."/>
            <person name="Roe A.D."/>
            <person name="Sperling F.A.H."/>
            <person name="Levesque R.C."/>
            <person name="Cusson M."/>
        </authorList>
    </citation>
    <scope>NUCLEOTIDE SEQUENCE [LARGE SCALE GENOMIC DNA]</scope>
    <source>
        <strain evidence="1">Glfc:IPQL:Cfum</strain>
    </source>
</reference>
<dbReference type="EMBL" id="CM046116">
    <property type="protein sequence ID" value="KAI8421571.1"/>
    <property type="molecule type" value="Genomic_DNA"/>
</dbReference>
<evidence type="ECO:0000313" key="1">
    <source>
        <dbReference type="EMBL" id="KAI8421571.1"/>
    </source>
</evidence>
<comment type="caution">
    <text evidence="1">The sequence shown here is derived from an EMBL/GenBank/DDBJ whole genome shotgun (WGS) entry which is preliminary data.</text>
</comment>
<evidence type="ECO:0000313" key="2">
    <source>
        <dbReference type="Proteomes" id="UP001064048"/>
    </source>
</evidence>
<organism evidence="1 2">
    <name type="scientific">Choristoneura fumiferana</name>
    <name type="common">Spruce budworm moth</name>
    <name type="synonym">Archips fumiferana</name>
    <dbReference type="NCBI Taxonomy" id="7141"/>
    <lineage>
        <taxon>Eukaryota</taxon>
        <taxon>Metazoa</taxon>
        <taxon>Ecdysozoa</taxon>
        <taxon>Arthropoda</taxon>
        <taxon>Hexapoda</taxon>
        <taxon>Insecta</taxon>
        <taxon>Pterygota</taxon>
        <taxon>Neoptera</taxon>
        <taxon>Endopterygota</taxon>
        <taxon>Lepidoptera</taxon>
        <taxon>Glossata</taxon>
        <taxon>Ditrysia</taxon>
        <taxon>Tortricoidea</taxon>
        <taxon>Tortricidae</taxon>
        <taxon>Tortricinae</taxon>
        <taxon>Choristoneura</taxon>
    </lineage>
</organism>
<accession>A0ACC0JBQ9</accession>
<keyword evidence="2" id="KW-1185">Reference proteome</keyword>
<gene>
    <name evidence="1" type="ORF">MSG28_009595</name>
</gene>
<sequence length="662" mass="75037">MMSTRSGRVRPSMVDSSPPRSRKGVSPPRSPARTRKSSPPARSPSRKSPARKSPSRKPATSSKFPARKSPSRTTKEAIETVESKKSPVKRPVVSEVEVKLQDVVNTESYRSVRTRRSEYSIKDYPTASAFSVEDTLNGFESELSRDIYGIRNRKPIEEVAPRRSSRLRESSVNAPDIRRSLSKSISKSLSKSISQSIGTFSDEENSEIEFQREKSKSVTRRLATPLRESVSRFSQGQSKWEFGGRIGSAILTLVIPVTVLTILISCTKTCSIQPLKNLSALKSVSLWFSLQTALVFSAQAIIQAVFALLPILGIKADRMDDTNQTYCFNAFFSSLFTIITLFALDFFQIFSSDTLLKEYLRLAVVSYILALVLSVALYIKSRKSDEWNPYGSTGYVLYDFWMGREIHPFIKSLDVKIWVSRISNISTLILAVLIFKKGFYLKTKDMEELSPDNYKAIWDKLQLQPTVILFSMMQINYLLNFIMREYRVTTTFFWQSEGLGYYQIVSSALYPFYFTTISKFVADADISLSNNVLIASAVVYVLGFILMLISNNIKHEFRKNPLQPNLMHLDSMPTFHGKKLLTSSTWGLLRHPNYLGDILIHVSLAIPGIVSEHYIAAAPALLTIVMLLHRTMRDHSRCNRRYGSAWQRYCKRVPSAILPKIL</sequence>
<dbReference type="Proteomes" id="UP001064048">
    <property type="component" value="Chromosome 16"/>
</dbReference>
<name>A0ACC0JBQ9_CHOFU</name>
<protein>
    <submittedName>
        <fullName evidence="1">Uncharacterized protein</fullName>
    </submittedName>
</protein>